<dbReference type="AlphaFoldDB" id="A0A9P7G0J3"/>
<sequence length="142" mass="15777">MLPDDVVEGMKTKIAAITYTSSLKEDLVAQAHAVVSLLKDNNSAPSIEGTKILGAAIHGLGERYASKRRDLFLRQLHLNTLLREISGLLDDSAAIQAQQDYFKSYRSSLRCLSPDILIHIFSYHVDEWIVPPKMPTLLTASQ</sequence>
<evidence type="ECO:0000313" key="1">
    <source>
        <dbReference type="EMBL" id="KAG5639843.1"/>
    </source>
</evidence>
<feature type="non-terminal residue" evidence="1">
    <location>
        <position position="142"/>
    </location>
</feature>
<organism evidence="1 2">
    <name type="scientific">Asterophora parasitica</name>
    <dbReference type="NCBI Taxonomy" id="117018"/>
    <lineage>
        <taxon>Eukaryota</taxon>
        <taxon>Fungi</taxon>
        <taxon>Dikarya</taxon>
        <taxon>Basidiomycota</taxon>
        <taxon>Agaricomycotina</taxon>
        <taxon>Agaricomycetes</taxon>
        <taxon>Agaricomycetidae</taxon>
        <taxon>Agaricales</taxon>
        <taxon>Tricholomatineae</taxon>
        <taxon>Lyophyllaceae</taxon>
        <taxon>Asterophora</taxon>
    </lineage>
</organism>
<dbReference type="Proteomes" id="UP000775547">
    <property type="component" value="Unassembled WGS sequence"/>
</dbReference>
<comment type="caution">
    <text evidence="1">The sequence shown here is derived from an EMBL/GenBank/DDBJ whole genome shotgun (WGS) entry which is preliminary data.</text>
</comment>
<protein>
    <submittedName>
        <fullName evidence="1">Uncharacterized protein</fullName>
    </submittedName>
</protein>
<name>A0A9P7G0J3_9AGAR</name>
<dbReference type="EMBL" id="JABCKV010001923">
    <property type="protein sequence ID" value="KAG5639843.1"/>
    <property type="molecule type" value="Genomic_DNA"/>
</dbReference>
<evidence type="ECO:0000313" key="2">
    <source>
        <dbReference type="Proteomes" id="UP000775547"/>
    </source>
</evidence>
<keyword evidence="2" id="KW-1185">Reference proteome</keyword>
<reference evidence="1" key="2">
    <citation type="submission" date="2021-10" db="EMBL/GenBank/DDBJ databases">
        <title>Phylogenomics reveals ancestral predisposition of the termite-cultivated fungus Termitomyces towards a domesticated lifestyle.</title>
        <authorList>
            <person name="Auxier B."/>
            <person name="Grum-Grzhimaylo A."/>
            <person name="Cardenas M.E."/>
            <person name="Lodge J.D."/>
            <person name="Laessoe T."/>
            <person name="Pedersen O."/>
            <person name="Smith M.E."/>
            <person name="Kuyper T.W."/>
            <person name="Franco-Molano E.A."/>
            <person name="Baroni T.J."/>
            <person name="Aanen D.K."/>
        </authorList>
    </citation>
    <scope>NUCLEOTIDE SEQUENCE</scope>
    <source>
        <strain evidence="1">AP01</strain>
        <tissue evidence="1">Mycelium</tissue>
    </source>
</reference>
<accession>A0A9P7G0J3</accession>
<reference evidence="1" key="1">
    <citation type="submission" date="2020-07" db="EMBL/GenBank/DDBJ databases">
        <authorList>
            <person name="Nieuwenhuis M."/>
            <person name="Van De Peppel L.J.J."/>
        </authorList>
    </citation>
    <scope>NUCLEOTIDE SEQUENCE</scope>
    <source>
        <strain evidence="1">AP01</strain>
        <tissue evidence="1">Mycelium</tissue>
    </source>
</reference>
<proteinExistence type="predicted"/>
<gene>
    <name evidence="1" type="ORF">DXG03_002968</name>
</gene>